<name>A0A6B2JVW6_9RHOB</name>
<evidence type="ECO:0000256" key="5">
    <source>
        <dbReference type="ARBA" id="ARBA00035648"/>
    </source>
</evidence>
<comment type="caution">
    <text evidence="9">The sequence shown here is derived from an EMBL/GenBank/DDBJ whole genome shotgun (WGS) entry which is preliminary data.</text>
</comment>
<organism evidence="9 10">
    <name type="scientific">Pseudoroseicyclus tamaricis</name>
    <dbReference type="NCBI Taxonomy" id="2705421"/>
    <lineage>
        <taxon>Bacteria</taxon>
        <taxon>Pseudomonadati</taxon>
        <taxon>Pseudomonadota</taxon>
        <taxon>Alphaproteobacteria</taxon>
        <taxon>Rhodobacterales</taxon>
        <taxon>Paracoccaceae</taxon>
        <taxon>Pseudoroseicyclus</taxon>
    </lineage>
</organism>
<evidence type="ECO:0000256" key="1">
    <source>
        <dbReference type="ARBA" id="ARBA00001968"/>
    </source>
</evidence>
<dbReference type="Pfam" id="PF03755">
    <property type="entry name" value="YicC-like_N"/>
    <property type="match status" value="1"/>
</dbReference>
<dbReference type="EMBL" id="JAAGAB010000002">
    <property type="protein sequence ID" value="NDV00789.1"/>
    <property type="molecule type" value="Genomic_DNA"/>
</dbReference>
<keyword evidence="3" id="KW-0255">Endonuclease</keyword>
<evidence type="ECO:0000256" key="3">
    <source>
        <dbReference type="ARBA" id="ARBA00022759"/>
    </source>
</evidence>
<protein>
    <submittedName>
        <fullName evidence="9">YicC family protein</fullName>
    </submittedName>
</protein>
<dbReference type="GO" id="GO:0016787">
    <property type="term" value="F:hydrolase activity"/>
    <property type="evidence" value="ECO:0007669"/>
    <property type="project" value="UniProtKB-KW"/>
</dbReference>
<comment type="cofactor">
    <cofactor evidence="1">
        <name>a divalent metal cation</name>
        <dbReference type="ChEBI" id="CHEBI:60240"/>
    </cofactor>
</comment>
<keyword evidence="2" id="KW-0540">Nuclease</keyword>
<keyword evidence="10" id="KW-1185">Reference proteome</keyword>
<reference evidence="9 10" key="1">
    <citation type="submission" date="2020-02" db="EMBL/GenBank/DDBJ databases">
        <title>Pseudoroseicyclus tamarix, sp. nov., isolated from offshore sediment of a Tamarix chinensis forest.</title>
        <authorList>
            <person name="Gai Y."/>
        </authorList>
    </citation>
    <scope>NUCLEOTIDE SEQUENCE [LARGE SCALE GENOMIC DNA]</scope>
    <source>
        <strain evidence="9 10">CLL3-39</strain>
    </source>
</reference>
<evidence type="ECO:0000313" key="10">
    <source>
        <dbReference type="Proteomes" id="UP000474757"/>
    </source>
</evidence>
<dbReference type="Pfam" id="PF08340">
    <property type="entry name" value="YicC-like_C"/>
    <property type="match status" value="1"/>
</dbReference>
<dbReference type="GO" id="GO:0004521">
    <property type="term" value="F:RNA endonuclease activity"/>
    <property type="evidence" value="ECO:0007669"/>
    <property type="project" value="InterPro"/>
</dbReference>
<accession>A0A6B2JVW6</accession>
<feature type="domain" description="Endoribonuclease YicC-like C-terminal" evidence="8">
    <location>
        <begin position="187"/>
        <end position="302"/>
    </location>
</feature>
<proteinExistence type="inferred from homology"/>
<dbReference type="NCBIfam" id="TIGR00255">
    <property type="entry name" value="YicC/YloC family endoribonuclease"/>
    <property type="match status" value="1"/>
</dbReference>
<evidence type="ECO:0000259" key="8">
    <source>
        <dbReference type="Pfam" id="PF08340"/>
    </source>
</evidence>
<dbReference type="InterPro" id="IPR013551">
    <property type="entry name" value="YicC-like_C"/>
</dbReference>
<evidence type="ECO:0000259" key="7">
    <source>
        <dbReference type="Pfam" id="PF03755"/>
    </source>
</evidence>
<dbReference type="InterPro" id="IPR005229">
    <property type="entry name" value="YicC/YloC-like"/>
</dbReference>
<evidence type="ECO:0000256" key="6">
    <source>
        <dbReference type="SAM" id="MobiDB-lite"/>
    </source>
</evidence>
<keyword evidence="4" id="KW-0378">Hydrolase</keyword>
<sequence length="302" mass="31827">MIASMTGFASRPGRASEDARGRGGAGEWSWEMRAVNGRGLDLRLRLPEGIDGLEARLRAALTGAVTRGNVSLTLRLGHGAGDGAMEVDEAALEAVLAQVQAVRARAERVGLALGPVSPADLLAQRGVLRSPTPASARPLLEPLMADFGALLAEFLAMRAREGAALAELISAQLTRIEALVADAGAAAAARAQTARETLKAQVARVLEETPVDPQRLAQELALLAVKGDVTEELDRLTAHVTAARELLAEGGAVGRRLDFLAQEFNREANTLCAKSGDAALTRIGLDLKALIDQMREQIQNVE</sequence>
<dbReference type="InterPro" id="IPR013527">
    <property type="entry name" value="YicC-like_N"/>
</dbReference>
<dbReference type="PANTHER" id="PTHR30636:SF3">
    <property type="entry name" value="UPF0701 PROTEIN YICC"/>
    <property type="match status" value="1"/>
</dbReference>
<feature type="domain" description="Endoribonuclease YicC-like N-terminal" evidence="7">
    <location>
        <begin position="2"/>
        <end position="166"/>
    </location>
</feature>
<feature type="region of interest" description="Disordered" evidence="6">
    <location>
        <begin position="1"/>
        <end position="24"/>
    </location>
</feature>
<dbReference type="Proteomes" id="UP000474757">
    <property type="component" value="Unassembled WGS sequence"/>
</dbReference>
<dbReference type="PANTHER" id="PTHR30636">
    <property type="entry name" value="UPF0701 PROTEIN YICC"/>
    <property type="match status" value="1"/>
</dbReference>
<gene>
    <name evidence="9" type="ORF">GZA08_07375</name>
</gene>
<comment type="similarity">
    <text evidence="5">Belongs to the YicC/YloC family.</text>
</comment>
<evidence type="ECO:0000256" key="4">
    <source>
        <dbReference type="ARBA" id="ARBA00022801"/>
    </source>
</evidence>
<evidence type="ECO:0000256" key="2">
    <source>
        <dbReference type="ARBA" id="ARBA00022722"/>
    </source>
</evidence>
<evidence type="ECO:0000313" key="9">
    <source>
        <dbReference type="EMBL" id="NDV00789.1"/>
    </source>
</evidence>
<dbReference type="AlphaFoldDB" id="A0A6B2JVW6"/>